<dbReference type="GO" id="GO:0003677">
    <property type="term" value="F:DNA binding"/>
    <property type="evidence" value="ECO:0007669"/>
    <property type="project" value="InterPro"/>
</dbReference>
<comment type="caution">
    <text evidence="2">The sequence shown here is derived from an EMBL/GenBank/DDBJ whole genome shotgun (WGS) entry which is preliminary data.</text>
</comment>
<name>A0A916BBJ1_9PROT</name>
<dbReference type="InterPro" id="IPR050742">
    <property type="entry name" value="Helicase_Restrict-Modif_Enz"/>
</dbReference>
<feature type="domain" description="Helicase/UvrB N-terminal" evidence="1">
    <location>
        <begin position="57"/>
        <end position="248"/>
    </location>
</feature>
<evidence type="ECO:0000259" key="1">
    <source>
        <dbReference type="Pfam" id="PF04851"/>
    </source>
</evidence>
<keyword evidence="3" id="KW-1185">Reference proteome</keyword>
<dbReference type="EMBL" id="CAJNBL010000008">
    <property type="protein sequence ID" value="CAE6704563.1"/>
    <property type="molecule type" value="Genomic_DNA"/>
</dbReference>
<dbReference type="AlphaFoldDB" id="A0A916BBJ1"/>
<dbReference type="PANTHER" id="PTHR47396:SF1">
    <property type="entry name" value="ATP-DEPENDENT HELICASE IRC3-RELATED"/>
    <property type="match status" value="1"/>
</dbReference>
<organism evidence="2 3">
    <name type="scientific">Candidatus Nitrotoga fabula</name>
    <dbReference type="NCBI Taxonomy" id="2182327"/>
    <lineage>
        <taxon>Bacteria</taxon>
        <taxon>Pseudomonadati</taxon>
        <taxon>Pseudomonadota</taxon>
        <taxon>Betaproteobacteria</taxon>
        <taxon>Nitrosomonadales</taxon>
        <taxon>Gallionellaceae</taxon>
        <taxon>Candidatus Nitrotoga</taxon>
    </lineage>
</organism>
<accession>A0A916BBJ1</accession>
<dbReference type="Pfam" id="PF04851">
    <property type="entry name" value="ResIII"/>
    <property type="match status" value="1"/>
</dbReference>
<dbReference type="PANTHER" id="PTHR47396">
    <property type="entry name" value="TYPE I RESTRICTION ENZYME ECOKI R PROTEIN"/>
    <property type="match status" value="1"/>
</dbReference>
<dbReference type="Proteomes" id="UP000675882">
    <property type="component" value="Unassembled WGS sequence"/>
</dbReference>
<dbReference type="GO" id="GO:0005829">
    <property type="term" value="C:cytosol"/>
    <property type="evidence" value="ECO:0007669"/>
    <property type="project" value="TreeGrafter"/>
</dbReference>
<dbReference type="SUPFAM" id="SSF52540">
    <property type="entry name" value="P-loop containing nucleoside triphosphate hydrolases"/>
    <property type="match status" value="1"/>
</dbReference>
<dbReference type="RefSeq" id="WP_213035561.1">
    <property type="nucleotide sequence ID" value="NZ_CAJNBL010000008.1"/>
</dbReference>
<reference evidence="2" key="1">
    <citation type="submission" date="2021-02" db="EMBL/GenBank/DDBJ databases">
        <authorList>
            <person name="Han P."/>
        </authorList>
    </citation>
    <scope>NUCLEOTIDE SEQUENCE</scope>
    <source>
        <strain evidence="2">Candidatus Nitrotoga sp. ZN8</strain>
    </source>
</reference>
<dbReference type="GO" id="GO:0016787">
    <property type="term" value="F:hydrolase activity"/>
    <property type="evidence" value="ECO:0007669"/>
    <property type="project" value="InterPro"/>
</dbReference>
<sequence>MALTLKTFQQKTLDTLQACLEDSRLIGIAGAYAKHAKSLDGRIPQYHTVKGFEDVPYLCLRLPTGGGKTLLSSLAIRIAGKSWLEQDYPLVLWLVPTNTIRVQTLEALNNSSHPYREAIDEAFNGRVRVFDIGDVANIRPKDIQDNACVVVGTLAALRVDNTDGRKIYAHNENFEPHFSRVSNTVQGLERIEEGADTGKIKYSFANLLHLHRPLVLMDEAHNARTKLTFEVLQRVSPACIVEFTATPDTSRQSGSNVLYRVSASELKAEEMIKLPIILTEHKTWQEAVNGAILTRMKLAELATNDPDGVRPLVLIQAENKDKPANVKVLKQHLIDNEKISPERIAIATGTQRELDGINLFASDCRIEVILTVEALKEGWDCSFAYVFCSVANIHSSKDVEQLLGRVLRMPFARKRKQAELNRAYAHLASLSFAKVANDLVDNLVSMGFEQEEASQYIEQQQKDWVGVDGLPLFPTPQPLKMVLEQVPDLTHLNEQERQSITVQEIAPNHVELVVSGQLNVILEDKIVYGIAEPYRLEAKQVLTAHREYQEQAKAPSARGEPFAVPRLCLWVQDELEPAEKELFLDINGWNLLDYPAELPEFRFDETAHSFLIDLDGEQLRYEILRDSKQMALTHIPTQWTDNDFVRWLDRELRQPDIQQVVMLEFLRKLVASLTSGGRFDLATLARGKFVLLKVLQEKIRAYRQQACKKGYQETLFGASARVETSFDYGFSYDPAAYPAHWFYKDGRYKFIKHFYPAVGELDNKGEEFECAMAIDRLFKVKFWVRNLAGQPRFSFWLPTSSDNFYPDFVALLEDGRLLVVEYKGGHLATTDDTKEKKAIGELWQSRSNGKGLFLMAEKIDSQGRGVYQQLEAISS</sequence>
<dbReference type="GO" id="GO:0005524">
    <property type="term" value="F:ATP binding"/>
    <property type="evidence" value="ECO:0007669"/>
    <property type="project" value="InterPro"/>
</dbReference>
<dbReference type="InterPro" id="IPR027417">
    <property type="entry name" value="P-loop_NTPase"/>
</dbReference>
<proteinExistence type="predicted"/>
<dbReference type="Gene3D" id="3.40.50.300">
    <property type="entry name" value="P-loop containing nucleotide triphosphate hydrolases"/>
    <property type="match status" value="2"/>
</dbReference>
<protein>
    <submittedName>
        <fullName evidence="2">Type III restriction enzyme</fullName>
    </submittedName>
</protein>
<dbReference type="InterPro" id="IPR006935">
    <property type="entry name" value="Helicase/UvrB_N"/>
</dbReference>
<gene>
    <name evidence="2" type="ORF">NTGZN8_160097</name>
</gene>
<evidence type="ECO:0000313" key="2">
    <source>
        <dbReference type="EMBL" id="CAE6704563.1"/>
    </source>
</evidence>
<evidence type="ECO:0000313" key="3">
    <source>
        <dbReference type="Proteomes" id="UP000675882"/>
    </source>
</evidence>